<evidence type="ECO:0000313" key="2">
    <source>
        <dbReference type="Proteomes" id="UP000729402"/>
    </source>
</evidence>
<protein>
    <submittedName>
        <fullName evidence="1">Uncharacterized protein</fullName>
    </submittedName>
</protein>
<proteinExistence type="predicted"/>
<dbReference type="Proteomes" id="UP000729402">
    <property type="component" value="Unassembled WGS sequence"/>
</dbReference>
<reference evidence="1" key="1">
    <citation type="journal article" date="2021" name="bioRxiv">
        <title>Whole Genome Assembly and Annotation of Northern Wild Rice, Zizania palustris L., Supports a Whole Genome Duplication in the Zizania Genus.</title>
        <authorList>
            <person name="Haas M."/>
            <person name="Kono T."/>
            <person name="Macchietto M."/>
            <person name="Millas R."/>
            <person name="McGilp L."/>
            <person name="Shao M."/>
            <person name="Duquette J."/>
            <person name="Hirsch C.N."/>
            <person name="Kimball J."/>
        </authorList>
    </citation>
    <scope>NUCLEOTIDE SEQUENCE</scope>
    <source>
        <tissue evidence="1">Fresh leaf tissue</tissue>
    </source>
</reference>
<dbReference type="OrthoDB" id="779887at2759"/>
<dbReference type="EMBL" id="JAAALK010000701">
    <property type="protein sequence ID" value="KAG8044416.1"/>
    <property type="molecule type" value="Genomic_DNA"/>
</dbReference>
<dbReference type="AlphaFoldDB" id="A0A8J5V332"/>
<evidence type="ECO:0000313" key="1">
    <source>
        <dbReference type="EMBL" id="KAG8044416.1"/>
    </source>
</evidence>
<accession>A0A8J5V332</accession>
<organism evidence="1 2">
    <name type="scientific">Zizania palustris</name>
    <name type="common">Northern wild rice</name>
    <dbReference type="NCBI Taxonomy" id="103762"/>
    <lineage>
        <taxon>Eukaryota</taxon>
        <taxon>Viridiplantae</taxon>
        <taxon>Streptophyta</taxon>
        <taxon>Embryophyta</taxon>
        <taxon>Tracheophyta</taxon>
        <taxon>Spermatophyta</taxon>
        <taxon>Magnoliopsida</taxon>
        <taxon>Liliopsida</taxon>
        <taxon>Poales</taxon>
        <taxon>Poaceae</taxon>
        <taxon>BOP clade</taxon>
        <taxon>Oryzoideae</taxon>
        <taxon>Oryzeae</taxon>
        <taxon>Zizaniinae</taxon>
        <taxon>Zizania</taxon>
    </lineage>
</organism>
<gene>
    <name evidence="1" type="ORF">GUJ93_ZPchr0054g2850</name>
</gene>
<comment type="caution">
    <text evidence="1">The sequence shown here is derived from an EMBL/GenBank/DDBJ whole genome shotgun (WGS) entry which is preliminary data.</text>
</comment>
<keyword evidence="2" id="KW-1185">Reference proteome</keyword>
<name>A0A8J5V332_ZIZPA</name>
<reference evidence="1" key="2">
    <citation type="submission" date="2021-02" db="EMBL/GenBank/DDBJ databases">
        <authorList>
            <person name="Kimball J.A."/>
            <person name="Haas M.W."/>
            <person name="Macchietto M."/>
            <person name="Kono T."/>
            <person name="Duquette J."/>
            <person name="Shao M."/>
        </authorList>
    </citation>
    <scope>NUCLEOTIDE SEQUENCE</scope>
    <source>
        <tissue evidence="1">Fresh leaf tissue</tissue>
    </source>
</reference>
<sequence>MAAVVVMLNSRSVTLPAPSAPAFVSAGRGIGGNPAAAADGPRRWSTDHDEVRTAAREPPINSVAVSVSDFEPR</sequence>